<dbReference type="Gramene" id="rna-gnl|WGS:NBSK|LSAT_0X5020_mrna">
    <property type="protein sequence ID" value="cds-PLY78537.1"/>
    <property type="gene ID" value="gene-LSAT_0X5020"/>
</dbReference>
<feature type="region of interest" description="Disordered" evidence="1">
    <location>
        <begin position="57"/>
        <end position="130"/>
    </location>
</feature>
<keyword evidence="3" id="KW-1185">Reference proteome</keyword>
<reference evidence="2 3" key="1">
    <citation type="journal article" date="2017" name="Nat. Commun.">
        <title>Genome assembly with in vitro proximity ligation data and whole-genome triplication in lettuce.</title>
        <authorList>
            <person name="Reyes-Chin-Wo S."/>
            <person name="Wang Z."/>
            <person name="Yang X."/>
            <person name="Kozik A."/>
            <person name="Arikit S."/>
            <person name="Song C."/>
            <person name="Xia L."/>
            <person name="Froenicke L."/>
            <person name="Lavelle D.O."/>
            <person name="Truco M.J."/>
            <person name="Xia R."/>
            <person name="Zhu S."/>
            <person name="Xu C."/>
            <person name="Xu H."/>
            <person name="Xu X."/>
            <person name="Cox K."/>
            <person name="Korf I."/>
            <person name="Meyers B.C."/>
            <person name="Michelmore R.W."/>
        </authorList>
    </citation>
    <scope>NUCLEOTIDE SEQUENCE [LARGE SCALE GENOMIC DNA]</scope>
    <source>
        <strain evidence="3">cv. Salinas</strain>
        <tissue evidence="2">Seedlings</tissue>
    </source>
</reference>
<organism evidence="2 3">
    <name type="scientific">Lactuca sativa</name>
    <name type="common">Garden lettuce</name>
    <dbReference type="NCBI Taxonomy" id="4236"/>
    <lineage>
        <taxon>Eukaryota</taxon>
        <taxon>Viridiplantae</taxon>
        <taxon>Streptophyta</taxon>
        <taxon>Embryophyta</taxon>
        <taxon>Tracheophyta</taxon>
        <taxon>Spermatophyta</taxon>
        <taxon>Magnoliopsida</taxon>
        <taxon>eudicotyledons</taxon>
        <taxon>Gunneridae</taxon>
        <taxon>Pentapetalae</taxon>
        <taxon>asterids</taxon>
        <taxon>campanulids</taxon>
        <taxon>Asterales</taxon>
        <taxon>Asteraceae</taxon>
        <taxon>Cichorioideae</taxon>
        <taxon>Cichorieae</taxon>
        <taxon>Lactucinae</taxon>
        <taxon>Lactuca</taxon>
    </lineage>
</organism>
<evidence type="ECO:0000313" key="3">
    <source>
        <dbReference type="Proteomes" id="UP000235145"/>
    </source>
</evidence>
<dbReference type="PANTHER" id="PTHR35486:SF3">
    <property type="entry name" value="DUF4005 DOMAIN-CONTAINING PROTEIN"/>
    <property type="match status" value="1"/>
</dbReference>
<name>A0A9R1WJK2_LACSA</name>
<evidence type="ECO:0000313" key="2">
    <source>
        <dbReference type="EMBL" id="KAJ0227947.1"/>
    </source>
</evidence>
<feature type="compositionally biased region" description="Polar residues" evidence="1">
    <location>
        <begin position="114"/>
        <end position="127"/>
    </location>
</feature>
<proteinExistence type="predicted"/>
<dbReference type="Proteomes" id="UP000235145">
    <property type="component" value="Unassembled WGS sequence"/>
</dbReference>
<accession>A0A9R1WJK2</accession>
<dbReference type="PANTHER" id="PTHR35486">
    <property type="entry name" value="EXPRESSED PROTEIN"/>
    <property type="match status" value="1"/>
</dbReference>
<gene>
    <name evidence="2" type="ORF">LSAT_V11C100033940</name>
</gene>
<evidence type="ECO:0000256" key="1">
    <source>
        <dbReference type="SAM" id="MobiDB-lite"/>
    </source>
</evidence>
<dbReference type="AlphaFoldDB" id="A0A9R1WJK2"/>
<feature type="region of interest" description="Disordered" evidence="1">
    <location>
        <begin position="146"/>
        <end position="276"/>
    </location>
</feature>
<comment type="caution">
    <text evidence="2">The sequence shown here is derived from an EMBL/GenBank/DDBJ whole genome shotgun (WGS) entry which is preliminary data.</text>
</comment>
<sequence length="349" mass="38459">MRCKKHYTDLSSVVGVCACCLRERLLYLIAAQEQAHAQALSGQNLDGKQRNLDGKPVFPRFDSPLNNRRKSDRSAGATVLSHNDRRKDHHPFTPAAPRHNHSLSDQLFYRTPQVGPTTGGHNNTGVHSNKKRSLIRLLTFPFRSKNRNSVDSVSDPRASDSTFREPSGGGNATSSTSTSSSSWFSSIVQGGGRNRRKQPVYVDESQVTSGSGVVRRQYCRDRGMSPVRNSDCDGGNEDDLFDVTSGYESRPESWKNTPRRTPAHPDGRRGGGAGHVRNLSGLTFCLSPLVRASPNRQWNQKGMPPPPPPESGLSGETRAPVKPHLSNIKSFCPNRSRKFADFGRPNAHH</sequence>
<protein>
    <submittedName>
        <fullName evidence="2">Uncharacterized protein</fullName>
    </submittedName>
</protein>
<feature type="region of interest" description="Disordered" evidence="1">
    <location>
        <begin position="295"/>
        <end position="349"/>
    </location>
</feature>
<dbReference type="EMBL" id="NBSK02000001">
    <property type="protein sequence ID" value="KAJ0227947.1"/>
    <property type="molecule type" value="Genomic_DNA"/>
</dbReference>
<feature type="compositionally biased region" description="Low complexity" evidence="1">
    <location>
        <begin position="173"/>
        <end position="186"/>
    </location>
</feature>
<dbReference type="OrthoDB" id="688025at2759"/>